<evidence type="ECO:0000313" key="3">
    <source>
        <dbReference type="Proteomes" id="UP000199025"/>
    </source>
</evidence>
<dbReference type="RefSeq" id="WP_091505111.1">
    <property type="nucleotide sequence ID" value="NZ_FORP01000003.1"/>
</dbReference>
<organism evidence="2 3">
    <name type="scientific">Amycolatopsis sacchari</name>
    <dbReference type="NCBI Taxonomy" id="115433"/>
    <lineage>
        <taxon>Bacteria</taxon>
        <taxon>Bacillati</taxon>
        <taxon>Actinomycetota</taxon>
        <taxon>Actinomycetes</taxon>
        <taxon>Pseudonocardiales</taxon>
        <taxon>Pseudonocardiaceae</taxon>
        <taxon>Amycolatopsis</taxon>
    </lineage>
</organism>
<dbReference type="Gene3D" id="2.30.110.10">
    <property type="entry name" value="Electron Transport, Fmn-binding Protein, Chain A"/>
    <property type="match status" value="1"/>
</dbReference>
<dbReference type="AlphaFoldDB" id="A0A1I3P6G9"/>
<dbReference type="STRING" id="115433.SAMN05421835_103296"/>
<dbReference type="InterPro" id="IPR012349">
    <property type="entry name" value="Split_barrel_FMN-bd"/>
</dbReference>
<proteinExistence type="predicted"/>
<feature type="domain" description="Pyridoxamine 5'-phosphate oxidase N-terminal" evidence="1">
    <location>
        <begin position="38"/>
        <end position="152"/>
    </location>
</feature>
<dbReference type="InterPro" id="IPR011576">
    <property type="entry name" value="Pyridox_Oxase_N"/>
</dbReference>
<dbReference type="Pfam" id="PF01243">
    <property type="entry name" value="PNPOx_N"/>
    <property type="match status" value="1"/>
</dbReference>
<sequence length="162" mass="17524">MSDIERLQQLLDESEENAGPHLRSTFGIPAQTLTASQVAGYLAKPRSLAFATVSARNEPRVAPVDAVFHGGVFHVPTVAGSARAKHVASRPAVSLTRWVPSEIAIIVHGKASVLGPDHGDFAALNELYGPPWWQDVLEDGGGVYLRVSAERMFVWAQDTAQW</sequence>
<keyword evidence="3" id="KW-1185">Reference proteome</keyword>
<dbReference type="OrthoDB" id="4540122at2"/>
<gene>
    <name evidence="2" type="ORF">SAMN05421835_103296</name>
</gene>
<reference evidence="2 3" key="1">
    <citation type="submission" date="2016-10" db="EMBL/GenBank/DDBJ databases">
        <authorList>
            <person name="de Groot N.N."/>
        </authorList>
    </citation>
    <scope>NUCLEOTIDE SEQUENCE [LARGE SCALE GENOMIC DNA]</scope>
    <source>
        <strain evidence="2 3">DSM 44468</strain>
    </source>
</reference>
<evidence type="ECO:0000313" key="2">
    <source>
        <dbReference type="EMBL" id="SFJ17123.1"/>
    </source>
</evidence>
<evidence type="ECO:0000259" key="1">
    <source>
        <dbReference type="Pfam" id="PF01243"/>
    </source>
</evidence>
<name>A0A1I3P6G9_9PSEU</name>
<dbReference type="Proteomes" id="UP000199025">
    <property type="component" value="Unassembled WGS sequence"/>
</dbReference>
<accession>A0A1I3P6G9</accession>
<dbReference type="EMBL" id="FORP01000003">
    <property type="protein sequence ID" value="SFJ17123.1"/>
    <property type="molecule type" value="Genomic_DNA"/>
</dbReference>
<dbReference type="SUPFAM" id="SSF50475">
    <property type="entry name" value="FMN-binding split barrel"/>
    <property type="match status" value="1"/>
</dbReference>
<protein>
    <submittedName>
        <fullName evidence="2">Pyridoxamine 5'-phosphate oxidase</fullName>
    </submittedName>
</protein>